<dbReference type="NCBIfam" id="TIGR04274">
    <property type="entry name" value="hypoxanDNAglyco"/>
    <property type="match status" value="1"/>
</dbReference>
<dbReference type="SMART" id="SM00986">
    <property type="entry name" value="UDG"/>
    <property type="match status" value="1"/>
</dbReference>
<dbReference type="EMBL" id="JACOFV010000009">
    <property type="protein sequence ID" value="MBC3862583.1"/>
    <property type="molecule type" value="Genomic_DNA"/>
</dbReference>
<sequence>MPKTDKNDQKYTDYDASLSGFAPVIDERAHTLVLGSFPGVASLKSQQYYGFRHNQFWRLMSDVIEEDLMVLEYRHKLDALLSAGIGLWDVFKSCQRQGSLDSAIREGQFNDFVALRNQYPRLQRVCFNGKTAAKIQAYFDDHGYSTLVLPSSSPANAMQTFEQKLLVWRKIRQESE</sequence>
<comment type="caution">
    <text evidence="2">The sequence shown here is derived from an EMBL/GenBank/DDBJ whole genome shotgun (WGS) entry which is preliminary data.</text>
</comment>
<dbReference type="SMART" id="SM00987">
    <property type="entry name" value="UreE_C"/>
    <property type="match status" value="1"/>
</dbReference>
<accession>A0A923HPX9</accession>
<dbReference type="Pfam" id="PF03167">
    <property type="entry name" value="UDG"/>
    <property type="match status" value="1"/>
</dbReference>
<keyword evidence="2" id="KW-0326">Glycosidase</keyword>
<dbReference type="GO" id="GO:0033958">
    <property type="term" value="F:DNA-deoxyinosine glycosylase activity"/>
    <property type="evidence" value="ECO:0007669"/>
    <property type="project" value="UniProtKB-EC"/>
</dbReference>
<dbReference type="AlphaFoldDB" id="A0A923HPX9"/>
<dbReference type="SUPFAM" id="SSF52141">
    <property type="entry name" value="Uracil-DNA glycosylase-like"/>
    <property type="match status" value="1"/>
</dbReference>
<dbReference type="RefSeq" id="WP_186912507.1">
    <property type="nucleotide sequence ID" value="NZ_JACOFV010000009.1"/>
</dbReference>
<organism evidence="2 3">
    <name type="scientific">Undibacterium jejuense</name>
    <dbReference type="NCBI Taxonomy" id="1344949"/>
    <lineage>
        <taxon>Bacteria</taxon>
        <taxon>Pseudomonadati</taxon>
        <taxon>Pseudomonadota</taxon>
        <taxon>Betaproteobacteria</taxon>
        <taxon>Burkholderiales</taxon>
        <taxon>Oxalobacteraceae</taxon>
        <taxon>Undibacterium</taxon>
    </lineage>
</organism>
<reference evidence="2" key="1">
    <citation type="submission" date="2020-08" db="EMBL/GenBank/DDBJ databases">
        <title>Novel species isolated from subtropical streams in China.</title>
        <authorList>
            <person name="Lu H."/>
        </authorList>
    </citation>
    <scope>NUCLEOTIDE SEQUENCE</scope>
    <source>
        <strain evidence="2">KACC 12607</strain>
    </source>
</reference>
<dbReference type="InterPro" id="IPR005122">
    <property type="entry name" value="Uracil-DNA_glycosylase-like"/>
</dbReference>
<proteinExistence type="predicted"/>
<feature type="domain" description="Uracil-DNA glycosylase-like" evidence="1">
    <location>
        <begin position="22"/>
        <end position="172"/>
    </location>
</feature>
<name>A0A923HPX9_9BURK</name>
<keyword evidence="3" id="KW-1185">Reference proteome</keyword>
<dbReference type="InterPro" id="IPR036895">
    <property type="entry name" value="Uracil-DNA_glycosylase-like_sf"/>
</dbReference>
<evidence type="ECO:0000313" key="2">
    <source>
        <dbReference type="EMBL" id="MBC3862583.1"/>
    </source>
</evidence>
<protein>
    <submittedName>
        <fullName evidence="2">DNA-deoxyinosine glycosylase</fullName>
        <ecNumber evidence="2">3.2.2.15</ecNumber>
    </submittedName>
</protein>
<evidence type="ECO:0000259" key="1">
    <source>
        <dbReference type="SMART" id="SM00986"/>
    </source>
</evidence>
<keyword evidence="2" id="KW-0378">Hydrolase</keyword>
<gene>
    <name evidence="2" type="ORF">H8K32_10765</name>
</gene>
<evidence type="ECO:0000313" key="3">
    <source>
        <dbReference type="Proteomes" id="UP000634011"/>
    </source>
</evidence>
<dbReference type="CDD" id="cd10032">
    <property type="entry name" value="UDG-F6_HDG"/>
    <property type="match status" value="1"/>
</dbReference>
<dbReference type="Proteomes" id="UP000634011">
    <property type="component" value="Unassembled WGS sequence"/>
</dbReference>
<dbReference type="EC" id="3.2.2.15" evidence="2"/>
<dbReference type="InterPro" id="IPR026353">
    <property type="entry name" value="Hypoxan-DNA_Glyclase"/>
</dbReference>
<dbReference type="Gene3D" id="3.40.470.10">
    <property type="entry name" value="Uracil-DNA glycosylase-like domain"/>
    <property type="match status" value="1"/>
</dbReference>